<keyword evidence="1" id="KW-1133">Transmembrane helix</keyword>
<dbReference type="Proteomes" id="UP000076967">
    <property type="component" value="Unassembled WGS sequence"/>
</dbReference>
<dbReference type="STRING" id="494026.PGLA_17595"/>
<evidence type="ECO:0000313" key="2">
    <source>
        <dbReference type="EMBL" id="OAB40786.1"/>
    </source>
</evidence>
<evidence type="ECO:0000256" key="1">
    <source>
        <dbReference type="SAM" id="Phobius"/>
    </source>
</evidence>
<keyword evidence="1" id="KW-0472">Membrane</keyword>
<feature type="transmembrane region" description="Helical" evidence="1">
    <location>
        <begin position="37"/>
        <end position="55"/>
    </location>
</feature>
<gene>
    <name evidence="2" type="ORF">PGLA_17595</name>
</gene>
<reference evidence="2 3" key="1">
    <citation type="submission" date="2016-03" db="EMBL/GenBank/DDBJ databases">
        <title>Draft genome sequence of Paenibacillus glacialis DSM 22343.</title>
        <authorList>
            <person name="Shin S.-K."/>
            <person name="Yi H."/>
        </authorList>
    </citation>
    <scope>NUCLEOTIDE SEQUENCE [LARGE SCALE GENOMIC DNA]</scope>
    <source>
        <strain evidence="2 3">DSM 22343</strain>
    </source>
</reference>
<feature type="transmembrane region" description="Helical" evidence="1">
    <location>
        <begin position="75"/>
        <end position="91"/>
    </location>
</feature>
<dbReference type="EMBL" id="LVJH01000034">
    <property type="protein sequence ID" value="OAB40786.1"/>
    <property type="molecule type" value="Genomic_DNA"/>
</dbReference>
<comment type="caution">
    <text evidence="2">The sequence shown here is derived from an EMBL/GenBank/DDBJ whole genome shotgun (WGS) entry which is preliminary data.</text>
</comment>
<dbReference type="AlphaFoldDB" id="A0A168JLD4"/>
<keyword evidence="1" id="KW-0812">Transmembrane</keyword>
<name>A0A168JLD4_9BACL</name>
<accession>A0A168JLD4</accession>
<protein>
    <submittedName>
        <fullName evidence="2">Uncharacterized protein</fullName>
    </submittedName>
</protein>
<proteinExistence type="predicted"/>
<keyword evidence="3" id="KW-1185">Reference proteome</keyword>
<organism evidence="2 3">
    <name type="scientific">Paenibacillus glacialis</name>
    <dbReference type="NCBI Taxonomy" id="494026"/>
    <lineage>
        <taxon>Bacteria</taxon>
        <taxon>Bacillati</taxon>
        <taxon>Bacillota</taxon>
        <taxon>Bacilli</taxon>
        <taxon>Bacillales</taxon>
        <taxon>Paenibacillaceae</taxon>
        <taxon>Paenibacillus</taxon>
    </lineage>
</organism>
<evidence type="ECO:0000313" key="3">
    <source>
        <dbReference type="Proteomes" id="UP000076967"/>
    </source>
</evidence>
<sequence>MLDVVKNTLYFSLGLILLLMIEKPIFGVGGIKSAKMLVFVLAANFALMYILHRNFLARFTFYKPHQKPKLPRNKSLIICLMSVVVIISIPFL</sequence>